<proteinExistence type="predicted"/>
<protein>
    <submittedName>
        <fullName evidence="1">Uncharacterized protein</fullName>
    </submittedName>
</protein>
<evidence type="ECO:0000313" key="2">
    <source>
        <dbReference type="Proteomes" id="UP001447188"/>
    </source>
</evidence>
<accession>A0ABR3GS22</accession>
<reference evidence="1 2" key="1">
    <citation type="submission" date="2024-02" db="EMBL/GenBank/DDBJ databases">
        <title>Discinaceae phylogenomics.</title>
        <authorList>
            <person name="Dirks A.C."/>
            <person name="James T.Y."/>
        </authorList>
    </citation>
    <scope>NUCLEOTIDE SEQUENCE [LARGE SCALE GENOMIC DNA]</scope>
    <source>
        <strain evidence="1 2">ACD0624</strain>
    </source>
</reference>
<name>A0ABR3GS22_9PEZI</name>
<organism evidence="1 2">
    <name type="scientific">Discina gigas</name>
    <dbReference type="NCBI Taxonomy" id="1032678"/>
    <lineage>
        <taxon>Eukaryota</taxon>
        <taxon>Fungi</taxon>
        <taxon>Dikarya</taxon>
        <taxon>Ascomycota</taxon>
        <taxon>Pezizomycotina</taxon>
        <taxon>Pezizomycetes</taxon>
        <taxon>Pezizales</taxon>
        <taxon>Discinaceae</taxon>
        <taxon>Discina</taxon>
    </lineage>
</organism>
<comment type="caution">
    <text evidence="1">The sequence shown here is derived from an EMBL/GenBank/DDBJ whole genome shotgun (WGS) entry which is preliminary data.</text>
</comment>
<dbReference type="Proteomes" id="UP001447188">
    <property type="component" value="Unassembled WGS sequence"/>
</dbReference>
<evidence type="ECO:0000313" key="1">
    <source>
        <dbReference type="EMBL" id="KAL0638714.1"/>
    </source>
</evidence>
<gene>
    <name evidence="1" type="ORF">Q9L58_002292</name>
</gene>
<keyword evidence="2" id="KW-1185">Reference proteome</keyword>
<dbReference type="EMBL" id="JBBBZM010000019">
    <property type="protein sequence ID" value="KAL0638714.1"/>
    <property type="molecule type" value="Genomic_DNA"/>
</dbReference>
<sequence>MVVKSLTTPNYALGSMAPKPTPPLPMDIDLIECPAQETPPLPMEIDLIEYPAQETPPLSTSTDLIECPSQEILVPTLPTTTLTDNELMCEEVGMHLQRNLRNSVLLSTLVSIFLIPIPVEFEYRLSGTSDSEQEQGDSPNITAEYWVRIADTSAKLFLLGVAGENYVDEEFEDQVTMMWDYYYTAVRYAIEIDADSCKSHLVVLLDQALADCGAAAQTLLEQIIMPE</sequence>